<sequence>MAITPNLGLSDVTCPSQFRDSGGVGQAARKGLPVAAKHRWSNLMEIQHHQG</sequence>
<keyword evidence="2" id="KW-1185">Reference proteome</keyword>
<dbReference type="RefSeq" id="WP_213170376.1">
    <property type="nucleotide sequence ID" value="NZ_CP070496.1"/>
</dbReference>
<gene>
    <name evidence="1" type="ORF">JQS30_11310</name>
</gene>
<dbReference type="KEGG" id="nav:JQS30_11310"/>
<organism evidence="1 2">
    <name type="scientific">Natronoglycomyces albus</name>
    <dbReference type="NCBI Taxonomy" id="2811108"/>
    <lineage>
        <taxon>Bacteria</taxon>
        <taxon>Bacillati</taxon>
        <taxon>Actinomycetota</taxon>
        <taxon>Actinomycetes</taxon>
        <taxon>Glycomycetales</taxon>
        <taxon>Glycomycetaceae</taxon>
        <taxon>Natronoglycomyces</taxon>
    </lineage>
</organism>
<accession>A0A895XLT5</accession>
<name>A0A895XLT5_9ACTN</name>
<dbReference type="AlphaFoldDB" id="A0A895XLT5"/>
<protein>
    <submittedName>
        <fullName evidence="1">Uncharacterized protein</fullName>
    </submittedName>
</protein>
<proteinExistence type="predicted"/>
<dbReference type="Proteomes" id="UP000662939">
    <property type="component" value="Chromosome"/>
</dbReference>
<evidence type="ECO:0000313" key="2">
    <source>
        <dbReference type="Proteomes" id="UP000662939"/>
    </source>
</evidence>
<evidence type="ECO:0000313" key="1">
    <source>
        <dbReference type="EMBL" id="QSB04379.1"/>
    </source>
</evidence>
<dbReference type="EMBL" id="CP070496">
    <property type="protein sequence ID" value="QSB04379.1"/>
    <property type="molecule type" value="Genomic_DNA"/>
</dbReference>
<reference evidence="1" key="1">
    <citation type="submission" date="2021-02" db="EMBL/GenBank/DDBJ databases">
        <title>Natronoglycomyces albus gen. nov., sp. nov, a haloalkaliphilic actinobacterium from a soda solonchak soil.</title>
        <authorList>
            <person name="Sorokin D.Y."/>
            <person name="Khijniak T.V."/>
            <person name="Zakharycheva A.P."/>
            <person name="Boueva O.V."/>
            <person name="Ariskina E.V."/>
            <person name="Hahnke R.L."/>
            <person name="Bunk B."/>
            <person name="Sproer C."/>
            <person name="Schumann P."/>
            <person name="Evtushenko L.I."/>
            <person name="Kublanov I.V."/>
        </authorList>
    </citation>
    <scope>NUCLEOTIDE SEQUENCE</scope>
    <source>
        <strain evidence="1">DSM 106290</strain>
    </source>
</reference>